<keyword evidence="2" id="KW-1185">Reference proteome</keyword>
<dbReference type="EMBL" id="QKWH01000014">
    <property type="protein sequence ID" value="PZR51989.1"/>
    <property type="molecule type" value="Genomic_DNA"/>
</dbReference>
<protein>
    <submittedName>
        <fullName evidence="1">DUF3866 domain-containing protein</fullName>
    </submittedName>
</protein>
<proteinExistence type="predicted"/>
<gene>
    <name evidence="1" type="ORF">DNL40_14335</name>
</gene>
<dbReference type="AlphaFoldDB" id="A0A2W5WK86"/>
<comment type="caution">
    <text evidence="1">The sequence shown here is derived from an EMBL/GenBank/DDBJ whole genome shotgun (WGS) entry which is preliminary data.</text>
</comment>
<feature type="non-terminal residue" evidence="1">
    <location>
        <position position="1"/>
    </location>
</feature>
<reference evidence="1 2" key="1">
    <citation type="submission" date="2018-06" db="EMBL/GenBank/DDBJ databases">
        <title>Whole genome sequencing of a novel hydrocarbon degrading bacterial strain, PW21 isolated from oil contaminated produced water sample.</title>
        <authorList>
            <person name="Nagkirti P."/>
            <person name="Shaikh A."/>
            <person name="Gowdaman V."/>
            <person name="Engineer A.E."/>
            <person name="Dagar S."/>
            <person name="Dhakephalkar P.K."/>
        </authorList>
    </citation>
    <scope>NUCLEOTIDE SEQUENCE [LARGE SCALE GENOMIC DNA]</scope>
    <source>
        <strain evidence="1 2">PW21</strain>
    </source>
</reference>
<organism evidence="1 2">
    <name type="scientific">Xylanimonas oleitrophica</name>
    <dbReference type="NCBI Taxonomy" id="2607479"/>
    <lineage>
        <taxon>Bacteria</taxon>
        <taxon>Bacillati</taxon>
        <taxon>Actinomycetota</taxon>
        <taxon>Actinomycetes</taxon>
        <taxon>Micrococcales</taxon>
        <taxon>Promicromonosporaceae</taxon>
        <taxon>Xylanimonas</taxon>
    </lineage>
</organism>
<sequence length="41" mass="4021">LHALTHTPTPLSTMGRDLHADPAAFITAAAAGTHATALAAG</sequence>
<evidence type="ECO:0000313" key="1">
    <source>
        <dbReference type="EMBL" id="PZR51989.1"/>
    </source>
</evidence>
<evidence type="ECO:0000313" key="2">
    <source>
        <dbReference type="Proteomes" id="UP000248783"/>
    </source>
</evidence>
<accession>A0A2W5WK86</accession>
<dbReference type="Proteomes" id="UP000248783">
    <property type="component" value="Unassembled WGS sequence"/>
</dbReference>
<name>A0A2W5WK86_9MICO</name>